<sequence>MFQPQCRRSLPNSDRSISILGFFLIPVDPNDDDRRLWQACGYLWPQADGPCRHRAISVCFGACRVRMVDAVDNRLSSPARNSCRGNSTRHYDGGRRSLSRQSAWQGPRLYASWRRCAFSVSGTGRIPDSGLRQVYVEGLTAPALIEQVHENPQMLEIRRHRRPLRRSPRQPTAVAAQGQRSTSRRNNRG</sequence>
<feature type="region of interest" description="Disordered" evidence="1">
    <location>
        <begin position="159"/>
        <end position="189"/>
    </location>
</feature>
<evidence type="ECO:0000313" key="2">
    <source>
        <dbReference type="EMBL" id="AOO94283.1"/>
    </source>
</evidence>
<dbReference type="AlphaFoldDB" id="A0A1C9I5R8"/>
<feature type="compositionally biased region" description="Polar residues" evidence="1">
    <location>
        <begin position="77"/>
        <end position="88"/>
    </location>
</feature>
<feature type="compositionally biased region" description="Basic residues" evidence="1">
    <location>
        <begin position="159"/>
        <end position="168"/>
    </location>
</feature>
<proteinExistence type="predicted"/>
<feature type="region of interest" description="Disordered" evidence="1">
    <location>
        <begin position="77"/>
        <end position="99"/>
    </location>
</feature>
<accession>A0A1C9I5R8</accession>
<reference evidence="2" key="1">
    <citation type="journal article" date="2015" name="BMC Genomics">
        <title>Transcriptome profiling of a Rhizobium leguminosarum bv. trifolii rosR mutant reveals the role of the transcriptional regulator RosR in motility, synthesis of cell-surface components, and other cellular processes.</title>
        <authorList>
            <person name="Rachwal K."/>
            <person name="Matczynska E."/>
            <person name="Janczarek M."/>
        </authorList>
    </citation>
    <scope>NUCLEOTIDE SEQUENCE</scope>
    <source>
        <strain evidence="2">Rt24.2</strain>
    </source>
</reference>
<dbReference type="EMBL" id="KX491919">
    <property type="protein sequence ID" value="AOO94283.1"/>
    <property type="molecule type" value="Genomic_DNA"/>
</dbReference>
<reference evidence="2" key="2">
    <citation type="journal article" date="2016" name="Front. Microbiol.">
        <title>The Regulatory Protein RosR Affects Rhizobium leguminosarum bv. trifolii Protein Profiles, Cell Surface Properties, and Symbiosis with Clover.</title>
        <authorList>
            <person name="Rachwal K."/>
            <person name="Boguszewska A."/>
            <person name="Kopcinska J."/>
            <person name="Karas M."/>
            <person name="Tchorzewski M."/>
            <person name="Janczarek M."/>
        </authorList>
    </citation>
    <scope>NUCLEOTIDE SEQUENCE</scope>
    <source>
        <strain evidence="2">Rt24.2</strain>
    </source>
</reference>
<protein>
    <submittedName>
        <fullName evidence="2">Uncharacterized protein</fullName>
    </submittedName>
</protein>
<organism evidence="2">
    <name type="scientific">Rhizobium leguminosarum bv. trifolii</name>
    <dbReference type="NCBI Taxonomy" id="386"/>
    <lineage>
        <taxon>Bacteria</taxon>
        <taxon>Pseudomonadati</taxon>
        <taxon>Pseudomonadota</taxon>
        <taxon>Alphaproteobacteria</taxon>
        <taxon>Hyphomicrobiales</taxon>
        <taxon>Rhizobiaceae</taxon>
        <taxon>Rhizobium/Agrobacterium group</taxon>
        <taxon>Rhizobium</taxon>
    </lineage>
</organism>
<evidence type="ECO:0000256" key="1">
    <source>
        <dbReference type="SAM" id="MobiDB-lite"/>
    </source>
</evidence>
<name>A0A1C9I5R8_RHILT</name>